<feature type="signal peptide" evidence="2">
    <location>
        <begin position="1"/>
        <end position="19"/>
    </location>
</feature>
<comment type="caution">
    <text evidence="3">The sequence shown here is derived from an EMBL/GenBank/DDBJ whole genome shotgun (WGS) entry which is preliminary data.</text>
</comment>
<dbReference type="EMBL" id="WMBB01000011">
    <property type="protein sequence ID" value="MTE15730.1"/>
    <property type="molecule type" value="Genomic_DNA"/>
</dbReference>
<evidence type="ECO:0000256" key="2">
    <source>
        <dbReference type="SAM" id="SignalP"/>
    </source>
</evidence>
<accession>A0A6I3L459</accession>
<feature type="compositionally biased region" description="Polar residues" evidence="1">
    <location>
        <begin position="32"/>
        <end position="44"/>
    </location>
</feature>
<dbReference type="AlphaFoldDB" id="A0A6I3L459"/>
<gene>
    <name evidence="3" type="ORF">GLP40_23535</name>
</gene>
<evidence type="ECO:0008006" key="5">
    <source>
        <dbReference type="Google" id="ProtNLM"/>
    </source>
</evidence>
<feature type="region of interest" description="Disordered" evidence="1">
    <location>
        <begin position="32"/>
        <end position="65"/>
    </location>
</feature>
<evidence type="ECO:0000313" key="3">
    <source>
        <dbReference type="EMBL" id="MTE15730.1"/>
    </source>
</evidence>
<feature type="chain" id="PRO_5026135661" description="DUF732 domain-containing protein" evidence="2">
    <location>
        <begin position="20"/>
        <end position="136"/>
    </location>
</feature>
<reference evidence="3 4" key="1">
    <citation type="submission" date="2019-11" db="EMBL/GenBank/DDBJ databases">
        <title>Nocardia sp. nov. CT2-14 isolated from soil.</title>
        <authorList>
            <person name="Kanchanasin P."/>
            <person name="Tanasupawat S."/>
            <person name="Yuki M."/>
            <person name="Kudo T."/>
        </authorList>
    </citation>
    <scope>NUCLEOTIDE SEQUENCE [LARGE SCALE GENOMIC DNA]</scope>
    <source>
        <strain evidence="3 4">CT2-14</strain>
    </source>
</reference>
<keyword evidence="4" id="KW-1185">Reference proteome</keyword>
<evidence type="ECO:0000256" key="1">
    <source>
        <dbReference type="SAM" id="MobiDB-lite"/>
    </source>
</evidence>
<protein>
    <recommendedName>
        <fullName evidence="5">DUF732 domain-containing protein</fullName>
    </recommendedName>
</protein>
<name>A0A6I3L459_9NOCA</name>
<dbReference type="RefSeq" id="WP_154790171.1">
    <property type="nucleotide sequence ID" value="NZ_WMBB01000011.1"/>
</dbReference>
<dbReference type="Proteomes" id="UP000432464">
    <property type="component" value="Unassembled WGS sequence"/>
</dbReference>
<keyword evidence="2" id="KW-0732">Signal</keyword>
<sequence length="136" mass="14157">MRRYLVAVCLCAVTLTAPACDLIHDGPAEPLSVSSTPSATNATAISKDLVPPRNSRSVSAPSGISPAALRHKTCEDLRSRLDRVRHDSGQAGVARAVDETIAAYPSSPDWPVLTGEQRQATIDGTHDAAIGTCPAG</sequence>
<evidence type="ECO:0000313" key="4">
    <source>
        <dbReference type="Proteomes" id="UP000432464"/>
    </source>
</evidence>
<organism evidence="3 4">
    <name type="scientific">Nocardia aurantiaca</name>
    <dbReference type="NCBI Taxonomy" id="2675850"/>
    <lineage>
        <taxon>Bacteria</taxon>
        <taxon>Bacillati</taxon>
        <taxon>Actinomycetota</taxon>
        <taxon>Actinomycetes</taxon>
        <taxon>Mycobacteriales</taxon>
        <taxon>Nocardiaceae</taxon>
        <taxon>Nocardia</taxon>
    </lineage>
</organism>
<proteinExistence type="predicted"/>